<name>A0A1V9X0L8_9ACAR</name>
<reference evidence="1 2" key="1">
    <citation type="journal article" date="2017" name="Gigascience">
        <title>Draft genome of the honey bee ectoparasitic mite, Tropilaelaps mercedesae, is shaped by the parasitic life history.</title>
        <authorList>
            <person name="Dong X."/>
            <person name="Armstrong S.D."/>
            <person name="Xia D."/>
            <person name="Makepeace B.L."/>
            <person name="Darby A.C."/>
            <person name="Kadowaki T."/>
        </authorList>
    </citation>
    <scope>NUCLEOTIDE SEQUENCE [LARGE SCALE GENOMIC DNA]</scope>
    <source>
        <strain evidence="1">Wuxi-XJTLU</strain>
    </source>
</reference>
<evidence type="ECO:0000313" key="1">
    <source>
        <dbReference type="EMBL" id="OQR67110.1"/>
    </source>
</evidence>
<dbReference type="InParanoid" id="A0A1V9X0L8"/>
<dbReference type="EMBL" id="MNPL01029902">
    <property type="protein sequence ID" value="OQR67110.1"/>
    <property type="molecule type" value="Genomic_DNA"/>
</dbReference>
<proteinExistence type="predicted"/>
<comment type="caution">
    <text evidence="1">The sequence shown here is derived from an EMBL/GenBank/DDBJ whole genome shotgun (WGS) entry which is preliminary data.</text>
</comment>
<sequence length="102" mass="11442">MAIRKTTFLEAASYSHVVKLFRRNTARVILVKLLSSATSYRCLASLQLIAVGRQKGPFLSTGFGPLRVPVEMLTSPLATLTVVNWRRSFGHNIEHRRSSSNR</sequence>
<dbReference type="Proteomes" id="UP000192247">
    <property type="component" value="Unassembled WGS sequence"/>
</dbReference>
<organism evidence="1 2">
    <name type="scientific">Tropilaelaps mercedesae</name>
    <dbReference type="NCBI Taxonomy" id="418985"/>
    <lineage>
        <taxon>Eukaryota</taxon>
        <taxon>Metazoa</taxon>
        <taxon>Ecdysozoa</taxon>
        <taxon>Arthropoda</taxon>
        <taxon>Chelicerata</taxon>
        <taxon>Arachnida</taxon>
        <taxon>Acari</taxon>
        <taxon>Parasitiformes</taxon>
        <taxon>Mesostigmata</taxon>
        <taxon>Gamasina</taxon>
        <taxon>Dermanyssoidea</taxon>
        <taxon>Laelapidae</taxon>
        <taxon>Tropilaelaps</taxon>
    </lineage>
</organism>
<keyword evidence="2" id="KW-1185">Reference proteome</keyword>
<dbReference type="AlphaFoldDB" id="A0A1V9X0L8"/>
<accession>A0A1V9X0L8</accession>
<evidence type="ECO:0000313" key="2">
    <source>
        <dbReference type="Proteomes" id="UP000192247"/>
    </source>
</evidence>
<gene>
    <name evidence="1" type="ORF">BIW11_13717</name>
</gene>
<protein>
    <submittedName>
        <fullName evidence="1">Uncharacterized protein</fullName>
    </submittedName>
</protein>